<comment type="subcellular location">
    <subcellularLocation>
        <location evidence="1 7">Cytoplasm</location>
    </subcellularLocation>
</comment>
<gene>
    <name evidence="9" type="primary">phoU</name>
    <name evidence="9" type="ORF">Pme01_09490</name>
</gene>
<keyword evidence="5 7" id="KW-0963">Cytoplasm</keyword>
<dbReference type="InterPro" id="IPR026022">
    <property type="entry name" value="PhoU_dom"/>
</dbReference>
<dbReference type="PANTHER" id="PTHR42930:SF3">
    <property type="entry name" value="PHOSPHATE-SPECIFIC TRANSPORT SYSTEM ACCESSORY PROTEIN PHOU"/>
    <property type="match status" value="1"/>
</dbReference>
<dbReference type="Pfam" id="PF01895">
    <property type="entry name" value="PhoU"/>
    <property type="match status" value="2"/>
</dbReference>
<dbReference type="GO" id="GO:0030643">
    <property type="term" value="P:intracellular phosphate ion homeostasis"/>
    <property type="evidence" value="ECO:0007669"/>
    <property type="project" value="InterPro"/>
</dbReference>
<dbReference type="GO" id="GO:0005737">
    <property type="term" value="C:cytoplasm"/>
    <property type="evidence" value="ECO:0007669"/>
    <property type="project" value="UniProtKB-SubCell"/>
</dbReference>
<dbReference type="PANTHER" id="PTHR42930">
    <property type="entry name" value="PHOSPHATE-SPECIFIC TRANSPORT SYSTEM ACCESSORY PROTEIN PHOU"/>
    <property type="match status" value="1"/>
</dbReference>
<feature type="domain" description="PhoU" evidence="8">
    <location>
        <begin position="135"/>
        <end position="216"/>
    </location>
</feature>
<comment type="similarity">
    <text evidence="2 7">Belongs to the PhoU family.</text>
</comment>
<evidence type="ECO:0000256" key="5">
    <source>
        <dbReference type="ARBA" id="ARBA00022490"/>
    </source>
</evidence>
<dbReference type="Gene3D" id="1.20.58.220">
    <property type="entry name" value="Phosphate transport system protein phou homolog 2, domain 2"/>
    <property type="match status" value="1"/>
</dbReference>
<proteinExistence type="inferred from homology"/>
<name>A0A8J3WYM8_9ACTN</name>
<dbReference type="NCBIfam" id="TIGR02135">
    <property type="entry name" value="phoU_full"/>
    <property type="match status" value="1"/>
</dbReference>
<dbReference type="GO" id="GO:0045936">
    <property type="term" value="P:negative regulation of phosphate metabolic process"/>
    <property type="evidence" value="ECO:0007669"/>
    <property type="project" value="InterPro"/>
</dbReference>
<comment type="subunit">
    <text evidence="3 7">Homodimer.</text>
</comment>
<dbReference type="InterPro" id="IPR038078">
    <property type="entry name" value="PhoU-like_sf"/>
</dbReference>
<comment type="function">
    <text evidence="7">Plays a role in the regulation of phosphate uptake.</text>
</comment>
<accession>A0A8J3WYM8</accession>
<dbReference type="EMBL" id="BOON01000006">
    <property type="protein sequence ID" value="GII21352.1"/>
    <property type="molecule type" value="Genomic_DNA"/>
</dbReference>
<evidence type="ECO:0000256" key="6">
    <source>
        <dbReference type="ARBA" id="ARBA00022592"/>
    </source>
</evidence>
<evidence type="ECO:0000256" key="3">
    <source>
        <dbReference type="ARBA" id="ARBA00011738"/>
    </source>
</evidence>
<dbReference type="PIRSF" id="PIRSF003107">
    <property type="entry name" value="PhoU"/>
    <property type="match status" value="1"/>
</dbReference>
<evidence type="ECO:0000259" key="8">
    <source>
        <dbReference type="Pfam" id="PF01895"/>
    </source>
</evidence>
<evidence type="ECO:0000256" key="4">
    <source>
        <dbReference type="ARBA" id="ARBA00022448"/>
    </source>
</evidence>
<keyword evidence="6 7" id="KW-0592">Phosphate transport</keyword>
<evidence type="ECO:0000256" key="1">
    <source>
        <dbReference type="ARBA" id="ARBA00004496"/>
    </source>
</evidence>
<reference evidence="9" key="1">
    <citation type="submission" date="2021-01" db="EMBL/GenBank/DDBJ databases">
        <title>Whole genome shotgun sequence of Planosporangium mesophilum NBRC 109066.</title>
        <authorList>
            <person name="Komaki H."/>
            <person name="Tamura T."/>
        </authorList>
    </citation>
    <scope>NUCLEOTIDE SEQUENCE</scope>
    <source>
        <strain evidence="9">NBRC 109066</strain>
    </source>
</reference>
<evidence type="ECO:0000256" key="2">
    <source>
        <dbReference type="ARBA" id="ARBA00008107"/>
    </source>
</evidence>
<dbReference type="FunFam" id="1.20.58.220:FF:000004">
    <property type="entry name" value="Phosphate-specific transport system accessory protein PhoU"/>
    <property type="match status" value="1"/>
</dbReference>
<evidence type="ECO:0000313" key="9">
    <source>
        <dbReference type="EMBL" id="GII21352.1"/>
    </source>
</evidence>
<comment type="caution">
    <text evidence="9">The sequence shown here is derived from an EMBL/GenBank/DDBJ whole genome shotgun (WGS) entry which is preliminary data.</text>
</comment>
<keyword evidence="10" id="KW-1185">Reference proteome</keyword>
<protein>
    <recommendedName>
        <fullName evidence="7">Phosphate-specific transport system accessory protein PhoU</fullName>
    </recommendedName>
</protein>
<evidence type="ECO:0000313" key="10">
    <source>
        <dbReference type="Proteomes" id="UP000599074"/>
    </source>
</evidence>
<organism evidence="9 10">
    <name type="scientific">Planosporangium mesophilum</name>
    <dbReference type="NCBI Taxonomy" id="689768"/>
    <lineage>
        <taxon>Bacteria</taxon>
        <taxon>Bacillati</taxon>
        <taxon>Actinomycetota</taxon>
        <taxon>Actinomycetes</taxon>
        <taxon>Micromonosporales</taxon>
        <taxon>Micromonosporaceae</taxon>
        <taxon>Planosporangium</taxon>
    </lineage>
</organism>
<dbReference type="AlphaFoldDB" id="A0A8J3WYM8"/>
<dbReference type="Proteomes" id="UP000599074">
    <property type="component" value="Unassembled WGS sequence"/>
</dbReference>
<dbReference type="SUPFAM" id="SSF109755">
    <property type="entry name" value="PhoU-like"/>
    <property type="match status" value="1"/>
</dbReference>
<dbReference type="GO" id="GO:0006817">
    <property type="term" value="P:phosphate ion transport"/>
    <property type="evidence" value="ECO:0007669"/>
    <property type="project" value="UniProtKB-KW"/>
</dbReference>
<feature type="domain" description="PhoU" evidence="8">
    <location>
        <begin position="33"/>
        <end position="118"/>
    </location>
</feature>
<sequence>MGLRWAVSPTDRSVMREEFRADLAQVSRTLVMMAEAVQVAMRRATEALLKADQTEAEQVTDRDAEIDALYRIVEDKVYDVVARQAPVASDLRVVLTALHIAGDMERMGDLADHVAKSVLRRHPAPVIAPELTGVLERMGEVADLLASKIVTALNNLDAVAAAQLERDDDAMDDLHRRLLKTIMSPDWQHGVESAVDTALLGRFYERYADHAVNVGRHVVFLVTGENAA</sequence>
<keyword evidence="4 7" id="KW-0813">Transport</keyword>
<evidence type="ECO:0000256" key="7">
    <source>
        <dbReference type="PIRNR" id="PIRNR003107"/>
    </source>
</evidence>
<dbReference type="InterPro" id="IPR028366">
    <property type="entry name" value="PhoU"/>
</dbReference>